<dbReference type="EMBL" id="JACGWN010000006">
    <property type="protein sequence ID" value="KAL0445931.1"/>
    <property type="molecule type" value="Genomic_DNA"/>
</dbReference>
<accession>A0AAW2X1A6</accession>
<reference evidence="2" key="1">
    <citation type="submission" date="2020-06" db="EMBL/GenBank/DDBJ databases">
        <authorList>
            <person name="Li T."/>
            <person name="Hu X."/>
            <person name="Zhang T."/>
            <person name="Song X."/>
            <person name="Zhang H."/>
            <person name="Dai N."/>
            <person name="Sheng W."/>
            <person name="Hou X."/>
            <person name="Wei L."/>
        </authorList>
    </citation>
    <scope>NUCLEOTIDE SEQUENCE</scope>
    <source>
        <strain evidence="2">KEN1</strain>
        <tissue evidence="2">Leaf</tissue>
    </source>
</reference>
<reference evidence="2" key="2">
    <citation type="journal article" date="2024" name="Plant">
        <title>Genomic evolution and insights into agronomic trait innovations of Sesamum species.</title>
        <authorList>
            <person name="Miao H."/>
            <person name="Wang L."/>
            <person name="Qu L."/>
            <person name="Liu H."/>
            <person name="Sun Y."/>
            <person name="Le M."/>
            <person name="Wang Q."/>
            <person name="Wei S."/>
            <person name="Zheng Y."/>
            <person name="Lin W."/>
            <person name="Duan Y."/>
            <person name="Cao H."/>
            <person name="Xiong S."/>
            <person name="Wang X."/>
            <person name="Wei L."/>
            <person name="Li C."/>
            <person name="Ma Q."/>
            <person name="Ju M."/>
            <person name="Zhao R."/>
            <person name="Li G."/>
            <person name="Mu C."/>
            <person name="Tian Q."/>
            <person name="Mei H."/>
            <person name="Zhang T."/>
            <person name="Gao T."/>
            <person name="Zhang H."/>
        </authorList>
    </citation>
    <scope>NUCLEOTIDE SEQUENCE</scope>
    <source>
        <strain evidence="2">KEN1</strain>
    </source>
</reference>
<evidence type="ECO:0000259" key="1">
    <source>
        <dbReference type="Pfam" id="PF07727"/>
    </source>
</evidence>
<dbReference type="Pfam" id="PF07727">
    <property type="entry name" value="RVT_2"/>
    <property type="match status" value="1"/>
</dbReference>
<feature type="domain" description="Reverse transcriptase Ty1/copia-type" evidence="1">
    <location>
        <begin position="6"/>
        <end position="94"/>
    </location>
</feature>
<name>A0AAW2X1A6_9LAMI</name>
<evidence type="ECO:0000313" key="2">
    <source>
        <dbReference type="EMBL" id="KAL0445931.1"/>
    </source>
</evidence>
<comment type="caution">
    <text evidence="2">The sequence shown here is derived from an EMBL/GenBank/DDBJ whole genome shotgun (WGS) entry which is preliminary data.</text>
</comment>
<proteinExistence type="predicted"/>
<sequence>MSDIDSDKWLEAMKSEMDSMGSNQMDIKTVFVNSFIEEEIYMDQPEGFTSIEEEQKVCRLQMSIYGLKQASRSWNVCFDEVIWGYDSSRKNLILVYTKRSMGAQLNTLCFVWASSCSFGMMSRC</sequence>
<dbReference type="InterPro" id="IPR013103">
    <property type="entry name" value="RVT_2"/>
</dbReference>
<gene>
    <name evidence="2" type="ORF">Slati_1721000</name>
</gene>
<organism evidence="2">
    <name type="scientific">Sesamum latifolium</name>
    <dbReference type="NCBI Taxonomy" id="2727402"/>
    <lineage>
        <taxon>Eukaryota</taxon>
        <taxon>Viridiplantae</taxon>
        <taxon>Streptophyta</taxon>
        <taxon>Embryophyta</taxon>
        <taxon>Tracheophyta</taxon>
        <taxon>Spermatophyta</taxon>
        <taxon>Magnoliopsida</taxon>
        <taxon>eudicotyledons</taxon>
        <taxon>Gunneridae</taxon>
        <taxon>Pentapetalae</taxon>
        <taxon>asterids</taxon>
        <taxon>lamiids</taxon>
        <taxon>Lamiales</taxon>
        <taxon>Pedaliaceae</taxon>
        <taxon>Sesamum</taxon>
    </lineage>
</organism>
<protein>
    <recommendedName>
        <fullName evidence="1">Reverse transcriptase Ty1/copia-type domain-containing protein</fullName>
    </recommendedName>
</protein>
<dbReference type="AlphaFoldDB" id="A0AAW2X1A6"/>